<keyword evidence="1" id="KW-0472">Membrane</keyword>
<keyword evidence="1" id="KW-0812">Transmembrane</keyword>
<dbReference type="RefSeq" id="WP_004351457.1">
    <property type="nucleotide sequence ID" value="NZ_CAJPSO010000016.1"/>
</dbReference>
<accession>A0A379ECP2</accession>
<proteinExistence type="predicted"/>
<evidence type="ECO:0000313" key="3">
    <source>
        <dbReference type="Proteomes" id="UP000255469"/>
    </source>
</evidence>
<dbReference type="EMBL" id="UGTM01000002">
    <property type="protein sequence ID" value="SUB93863.1"/>
    <property type="molecule type" value="Genomic_DNA"/>
</dbReference>
<evidence type="ECO:0000256" key="1">
    <source>
        <dbReference type="SAM" id="Phobius"/>
    </source>
</evidence>
<evidence type="ECO:0000313" key="2">
    <source>
        <dbReference type="EMBL" id="SUB93863.1"/>
    </source>
</evidence>
<organism evidence="2 3">
    <name type="scientific">Prevotella denticola</name>
    <dbReference type="NCBI Taxonomy" id="28129"/>
    <lineage>
        <taxon>Bacteria</taxon>
        <taxon>Pseudomonadati</taxon>
        <taxon>Bacteroidota</taxon>
        <taxon>Bacteroidia</taxon>
        <taxon>Bacteroidales</taxon>
        <taxon>Prevotellaceae</taxon>
        <taxon>Prevotella</taxon>
    </lineage>
</organism>
<sequence length="108" mass="12930">MTNEEFEEKWAENRSTVLANNEEYRRIAHSYNSWGWVDYIVFIAGFVICENFTEELVKSILLQYLLALIGMVLIWLGYRLVRSMLGSKETLEELEERIKQQYRETVDR</sequence>
<gene>
    <name evidence="2" type="ORF">NCTC13067_01720</name>
</gene>
<name>A0A379ECP2_9BACT</name>
<reference evidence="2 3" key="1">
    <citation type="submission" date="2018-06" db="EMBL/GenBank/DDBJ databases">
        <authorList>
            <consortium name="Pathogen Informatics"/>
            <person name="Doyle S."/>
        </authorList>
    </citation>
    <scope>NUCLEOTIDE SEQUENCE [LARGE SCALE GENOMIC DNA]</scope>
    <source>
        <strain evidence="2 3">NCTC13067</strain>
    </source>
</reference>
<dbReference type="AlphaFoldDB" id="A0A379ECP2"/>
<protein>
    <submittedName>
        <fullName evidence="2">Uncharacterized protein</fullName>
    </submittedName>
</protein>
<keyword evidence="1" id="KW-1133">Transmembrane helix</keyword>
<dbReference type="Proteomes" id="UP000255469">
    <property type="component" value="Unassembled WGS sequence"/>
</dbReference>
<feature type="transmembrane region" description="Helical" evidence="1">
    <location>
        <begin position="31"/>
        <end position="48"/>
    </location>
</feature>
<dbReference type="OMA" id="GFVICEN"/>
<feature type="transmembrane region" description="Helical" evidence="1">
    <location>
        <begin position="60"/>
        <end position="78"/>
    </location>
</feature>